<dbReference type="GO" id="GO:0000049">
    <property type="term" value="F:tRNA binding"/>
    <property type="evidence" value="ECO:0007669"/>
    <property type="project" value="TreeGrafter"/>
</dbReference>
<keyword evidence="7 22" id="KW-0812">Transmembrane</keyword>
<comment type="cofactor">
    <cofactor evidence="21">
        <name>Mg(2+)</name>
        <dbReference type="ChEBI" id="CHEBI:18420"/>
    </cofactor>
    <text evidence="21">Binds 3 Mg(2+) ions per subunit.</text>
</comment>
<keyword evidence="16" id="KW-0046">Antibiotic resistance</keyword>
<comment type="similarity">
    <text evidence="21">Belongs to the class-II aminoacyl-tRNA synthetase family.</text>
</comment>
<keyword evidence="17" id="KW-0511">Multifunctional enzyme</keyword>
<dbReference type="GO" id="GO:0000287">
    <property type="term" value="F:magnesium ion binding"/>
    <property type="evidence" value="ECO:0007669"/>
    <property type="project" value="UniProtKB-UniRule"/>
</dbReference>
<evidence type="ECO:0000256" key="7">
    <source>
        <dbReference type="ARBA" id="ARBA00022692"/>
    </source>
</evidence>
<dbReference type="NCBIfam" id="NF001756">
    <property type="entry name" value="PRK00484.1"/>
    <property type="match status" value="1"/>
</dbReference>
<feature type="binding site" evidence="21">
    <location>
        <position position="997"/>
    </location>
    <ligand>
        <name>Mg(2+)</name>
        <dbReference type="ChEBI" id="CHEBI:18420"/>
        <label>2</label>
    </ligand>
</feature>
<dbReference type="SUPFAM" id="SSF55681">
    <property type="entry name" value="Class II aaRS and biotin synthetases"/>
    <property type="match status" value="1"/>
</dbReference>
<comment type="catalytic activity">
    <reaction evidence="19">
        <text>L-lysyl-tRNA(Lys) + a 1,2-diacyl-sn-glycero-3-phospho-(1'-sn-glycerol) = a 1,2-diacyl-sn-glycero-3-phospho-1'-(3'-O-L-lysyl)-sn-glycerol + tRNA(Lys)</text>
        <dbReference type="Rhea" id="RHEA:10668"/>
        <dbReference type="Rhea" id="RHEA-COMP:9696"/>
        <dbReference type="Rhea" id="RHEA-COMP:9697"/>
        <dbReference type="ChEBI" id="CHEBI:64716"/>
        <dbReference type="ChEBI" id="CHEBI:75792"/>
        <dbReference type="ChEBI" id="CHEBI:78442"/>
        <dbReference type="ChEBI" id="CHEBI:78529"/>
        <dbReference type="EC" id="2.3.2.3"/>
    </reaction>
</comment>
<dbReference type="InterPro" id="IPR012340">
    <property type="entry name" value="NA-bd_OB-fold"/>
</dbReference>
<organism evidence="24 25">
    <name type="scientific">Gordonia otitidis (strain DSM 44809 / CCUG 52243 / JCM 12355 / NBRC 100426 / IFM 10032)</name>
    <dbReference type="NCBI Taxonomy" id="1108044"/>
    <lineage>
        <taxon>Bacteria</taxon>
        <taxon>Bacillati</taxon>
        <taxon>Actinomycetota</taxon>
        <taxon>Actinomycetes</taxon>
        <taxon>Mycobacteriales</taxon>
        <taxon>Gordoniaceae</taxon>
        <taxon>Gordonia</taxon>
    </lineage>
</organism>
<dbReference type="SUPFAM" id="SSF50249">
    <property type="entry name" value="Nucleic acid-binding proteins"/>
    <property type="match status" value="1"/>
</dbReference>
<keyword evidence="13" id="KW-0443">Lipid metabolism</keyword>
<feature type="transmembrane region" description="Helical" evidence="22">
    <location>
        <begin position="61"/>
        <end position="84"/>
    </location>
</feature>
<evidence type="ECO:0000256" key="9">
    <source>
        <dbReference type="ARBA" id="ARBA00022741"/>
    </source>
</evidence>
<evidence type="ECO:0000256" key="19">
    <source>
        <dbReference type="ARBA" id="ARBA00047540"/>
    </source>
</evidence>
<dbReference type="InterPro" id="IPR044136">
    <property type="entry name" value="Lys-tRNA-ligase_II_N"/>
</dbReference>
<dbReference type="GO" id="GO:0006430">
    <property type="term" value="P:lysyl-tRNA aminoacylation"/>
    <property type="evidence" value="ECO:0007669"/>
    <property type="project" value="UniProtKB-UniRule"/>
</dbReference>
<keyword evidence="12 22" id="KW-1133">Transmembrane helix</keyword>
<dbReference type="NCBIfam" id="NF002821">
    <property type="entry name" value="PRK02983.1"/>
    <property type="match status" value="1"/>
</dbReference>
<evidence type="ECO:0000256" key="14">
    <source>
        <dbReference type="ARBA" id="ARBA00023136"/>
    </source>
</evidence>
<gene>
    <name evidence="21 24" type="primary">lysS</name>
    <name evidence="24" type="ORF">GOOTI_187_00120</name>
</gene>
<dbReference type="GO" id="GO:0046677">
    <property type="term" value="P:response to antibiotic"/>
    <property type="evidence" value="ECO:0007669"/>
    <property type="project" value="UniProtKB-KW"/>
</dbReference>
<dbReference type="Pfam" id="PF16995">
    <property type="entry name" value="tRNA-synt_2_TM"/>
    <property type="match status" value="1"/>
</dbReference>
<dbReference type="EC" id="6.1.1.6" evidence="21"/>
<keyword evidence="6" id="KW-0808">Transferase</keyword>
<evidence type="ECO:0000256" key="16">
    <source>
        <dbReference type="ARBA" id="ARBA00023251"/>
    </source>
</evidence>
<feature type="binding site" evidence="21">
    <location>
        <position position="997"/>
    </location>
    <ligand>
        <name>Mg(2+)</name>
        <dbReference type="ChEBI" id="CHEBI:18420"/>
        <label>1</label>
    </ligand>
</feature>
<keyword evidence="9 21" id="KW-0547">Nucleotide-binding</keyword>
<keyword evidence="4" id="KW-1003">Cell membrane</keyword>
<keyword evidence="11 21" id="KW-0460">Magnesium</keyword>
<dbReference type="CDD" id="cd04322">
    <property type="entry name" value="LysRS_N"/>
    <property type="match status" value="1"/>
</dbReference>
<evidence type="ECO:0000313" key="24">
    <source>
        <dbReference type="EMBL" id="GAB35877.1"/>
    </source>
</evidence>
<keyword evidence="25" id="KW-1185">Reference proteome</keyword>
<feature type="domain" description="Aminoacyl-transfer RNA synthetases class-II family profile" evidence="23">
    <location>
        <begin position="758"/>
        <end position="1077"/>
    </location>
</feature>
<evidence type="ECO:0000256" key="17">
    <source>
        <dbReference type="ARBA" id="ARBA00023268"/>
    </source>
</evidence>
<dbReference type="InterPro" id="IPR004365">
    <property type="entry name" value="NA-bd_OB_tRNA"/>
</dbReference>
<comment type="similarity">
    <text evidence="2">In the N-terminal section; belongs to the LPG synthetase family.</text>
</comment>
<dbReference type="InterPro" id="IPR018149">
    <property type="entry name" value="Lys-tRNA-synth_II_C"/>
</dbReference>
<dbReference type="GO" id="GO:0050071">
    <property type="term" value="F:phosphatidylglycerol lysyltransferase activity"/>
    <property type="evidence" value="ECO:0007669"/>
    <property type="project" value="UniProtKB-EC"/>
</dbReference>
<evidence type="ECO:0000256" key="3">
    <source>
        <dbReference type="ARBA" id="ARBA00009968"/>
    </source>
</evidence>
<dbReference type="PANTHER" id="PTHR42918:SF15">
    <property type="entry name" value="LYSINE--TRNA LIGASE, CHLOROPLASTIC_MITOCHONDRIAL"/>
    <property type="match status" value="1"/>
</dbReference>
<dbReference type="PANTHER" id="PTHR42918">
    <property type="entry name" value="LYSYL-TRNA SYNTHETASE"/>
    <property type="match status" value="1"/>
</dbReference>
<evidence type="ECO:0000313" key="25">
    <source>
        <dbReference type="Proteomes" id="UP000005038"/>
    </source>
</evidence>
<dbReference type="NCBIfam" id="TIGR00499">
    <property type="entry name" value="lysS_bact"/>
    <property type="match status" value="1"/>
</dbReference>
<feature type="binding site" evidence="21">
    <location>
        <position position="990"/>
    </location>
    <ligand>
        <name>Mg(2+)</name>
        <dbReference type="ChEBI" id="CHEBI:18420"/>
        <label>1</label>
    </ligand>
</feature>
<dbReference type="InterPro" id="IPR024320">
    <property type="entry name" value="LPG_synthase_C"/>
</dbReference>
<dbReference type="InterPro" id="IPR045864">
    <property type="entry name" value="aa-tRNA-synth_II/BPL/LPL"/>
</dbReference>
<dbReference type="HAMAP" id="MF_00252">
    <property type="entry name" value="Lys_tRNA_synth_class2"/>
    <property type="match status" value="1"/>
</dbReference>
<comment type="function">
    <text evidence="18">Catalyzes the production of L-lysyl-tRNA(Lys)transfer and the transfer of a lysyl group from L-lysyl-tRNA(Lys) to membrane-bound phosphatidylglycerol (PG), which produces lysylphosphatidylglycerol (LPG), one of the components of the bacterial membrane with a positive net charge. LPG synthesis contributes to the resistance to cationic antimicrobial peptides (CAMPs) and likely protects M.tuberculosis against the CAMPs produced by competiting microorganisms (bacteriocins). In fact, the modification of anionic phosphatidylglycerol with positively charged L-lysine results in repulsion of the peptides.</text>
</comment>
<evidence type="ECO:0000259" key="23">
    <source>
        <dbReference type="PROSITE" id="PS50862"/>
    </source>
</evidence>
<dbReference type="STRING" id="1108044.GOOTI_187_00120"/>
<dbReference type="Proteomes" id="UP000005038">
    <property type="component" value="Unassembled WGS sequence"/>
</dbReference>
<evidence type="ECO:0000256" key="4">
    <source>
        <dbReference type="ARBA" id="ARBA00022475"/>
    </source>
</evidence>
<dbReference type="GO" id="GO:0004824">
    <property type="term" value="F:lysine-tRNA ligase activity"/>
    <property type="evidence" value="ECO:0007669"/>
    <property type="project" value="UniProtKB-UniRule"/>
</dbReference>
<feature type="transmembrane region" description="Helical" evidence="22">
    <location>
        <begin position="96"/>
        <end position="116"/>
    </location>
</feature>
<keyword evidence="5 21" id="KW-0436">Ligase</keyword>
<evidence type="ECO:0000256" key="22">
    <source>
        <dbReference type="SAM" id="Phobius"/>
    </source>
</evidence>
<dbReference type="InterPro" id="IPR002313">
    <property type="entry name" value="Lys-tRNA-ligase_II"/>
</dbReference>
<dbReference type="Gene3D" id="2.40.50.140">
    <property type="entry name" value="Nucleic acid-binding proteins"/>
    <property type="match status" value="1"/>
</dbReference>
<evidence type="ECO:0000256" key="13">
    <source>
        <dbReference type="ARBA" id="ARBA00023098"/>
    </source>
</evidence>
<dbReference type="Pfam" id="PF00152">
    <property type="entry name" value="tRNA-synt_2"/>
    <property type="match status" value="1"/>
</dbReference>
<comment type="subcellular location">
    <subcellularLocation>
        <location evidence="1">Cell membrane</location>
        <topology evidence="1">Multi-pass membrane protein</topology>
    </subcellularLocation>
    <subcellularLocation>
        <location evidence="21">Cytoplasm</location>
    </subcellularLocation>
</comment>
<keyword evidence="21" id="KW-0963">Cytoplasm</keyword>
<sequence>MVGIMATIALLSSIFPFFRHWIHVPRDYVDDFIISMPDTSFAWSFVLALVAIALTARKRIAWWICVIYLLLFMAGNALLLWQPVADDFDVDDTERMNIVIGLGIDLIALVFLLVTYRQFYTRVRRAALLRALVVLVVGLAIATAVGFALVWLFPGSLERSERLPYAFNRVVAFAAIDQRTFDGHHTYPPVNGALGLFGALALIVAASVLFRSQRLKSLMTATDERLIRALIARFNDDDSLAYFSTRRDKAVVFSRDGRAAITYRVELGVGLAGGDPIGHPDSWPDAIAEFLVLCERYGWHPAAMGSSERGAAAFEAAGFTSLNIGDEAILHTRQFTLSGPTMKSVRQAVTRTRRAGVTTRIRRHADIPPAEMAQVIARADAWRDTEEERGFAMALSRLGDPADGDCLLVEAVLDEGGPDEKVVGMLSFVPWGRRGVSLDLMRRDRSGINGVVETMVTDLCRDSENFGITEISLNFATFRAVFEKGQEIGAGPVMRASYAVLMFGSKFFQMESLYRSNAKYLPDWQPRFLCFEDNRMIARAGLAAVVTEGFVRLPRIGRKEQYAAGQSSVPAGIDVDALIAELDAEAAAQNSVAAHRPEQVRVRLAKLDTMIDEGVDPYPPADPPSHTIAQALEVAAGTPVSVAGRITRLRDFGKVVFADIHDWSGQVQILVETSRLDAGSRDFAADVDLGDLVEVHGEMGTSRTGELSVLVDRWAMIGKSLRPLPDKWAGLTDPEARVRQRYVDLAINPRSRELLATRSVVVKALRDFLSARGYLEVETPILQRIHGGANATPFTTHINAYNLDLYLRIAPELYLKRLCVGGMEKVFEIGRNFRNEGVDFSHNPEFTSLEAYEAHSDYLKMLDLTREMIQYAATAAYGEPVIIRYDEDGTEQRIDISGRWPVKTVYGVVSEGAGEQITPETTVDQLRDVCHRLGIAIRPDWDAGAIVQELYEHLGEDRTTFPTFYKDFPTSVSPLTRAHRSERGVAERWDLVAWGVELGTAYTELTDPVEQRKRLTAQSILAADGDPEAMELDEDFLQALEYAMPPTGGLGVGVDRVVMLITGQSIRESLAFPLAKPQEN</sequence>
<comment type="subunit">
    <text evidence="21">Homodimer.</text>
</comment>
<keyword evidence="21" id="KW-0648">Protein biosynthesis</keyword>
<evidence type="ECO:0000256" key="6">
    <source>
        <dbReference type="ARBA" id="ARBA00022679"/>
    </source>
</evidence>
<dbReference type="AlphaFoldDB" id="H5TQW9"/>
<evidence type="ECO:0000256" key="11">
    <source>
        <dbReference type="ARBA" id="ARBA00022842"/>
    </source>
</evidence>
<reference evidence="24" key="1">
    <citation type="submission" date="2012-02" db="EMBL/GenBank/DDBJ databases">
        <title>Whole genome shotgun sequence of Gordonia otitidis NBRC 100426.</title>
        <authorList>
            <person name="Yoshida I."/>
            <person name="Hosoyama A."/>
            <person name="Tsuchikane K."/>
            <person name="Katsumata H."/>
            <person name="Yamazaki S."/>
            <person name="Fujita N."/>
        </authorList>
    </citation>
    <scope>NUCLEOTIDE SEQUENCE [LARGE SCALE GENOMIC DNA]</scope>
    <source>
        <strain evidence="24">NBRC 100426</strain>
    </source>
</reference>
<evidence type="ECO:0000256" key="5">
    <source>
        <dbReference type="ARBA" id="ARBA00022598"/>
    </source>
</evidence>
<evidence type="ECO:0000256" key="12">
    <source>
        <dbReference type="ARBA" id="ARBA00022989"/>
    </source>
</evidence>
<keyword evidence="10 21" id="KW-0067">ATP-binding</keyword>
<dbReference type="InterPro" id="IPR006195">
    <property type="entry name" value="aa-tRNA-synth_II"/>
</dbReference>
<comment type="catalytic activity">
    <reaction evidence="20 21">
        <text>tRNA(Lys) + L-lysine + ATP = L-lysyl-tRNA(Lys) + AMP + diphosphate</text>
        <dbReference type="Rhea" id="RHEA:20792"/>
        <dbReference type="Rhea" id="RHEA-COMP:9696"/>
        <dbReference type="Rhea" id="RHEA-COMP:9697"/>
        <dbReference type="ChEBI" id="CHEBI:30616"/>
        <dbReference type="ChEBI" id="CHEBI:32551"/>
        <dbReference type="ChEBI" id="CHEBI:33019"/>
        <dbReference type="ChEBI" id="CHEBI:78442"/>
        <dbReference type="ChEBI" id="CHEBI:78529"/>
        <dbReference type="ChEBI" id="CHEBI:456215"/>
        <dbReference type="EC" id="6.1.1.6"/>
    </reaction>
</comment>
<dbReference type="EMBL" id="BAFB01000187">
    <property type="protein sequence ID" value="GAB35877.1"/>
    <property type="molecule type" value="Genomic_DNA"/>
</dbReference>
<dbReference type="Gene3D" id="3.30.930.10">
    <property type="entry name" value="Bira Bifunctional Protein, Domain 2"/>
    <property type="match status" value="1"/>
</dbReference>
<comment type="similarity">
    <text evidence="3">In the C-terminal section; belongs to the class-II aminoacyl-tRNA synthetase family.</text>
</comment>
<evidence type="ECO:0000256" key="2">
    <source>
        <dbReference type="ARBA" id="ARBA00005270"/>
    </source>
</evidence>
<keyword evidence="15 21" id="KW-0030">Aminoacyl-tRNA synthetase</keyword>
<name>H5TQW9_GORO1</name>
<keyword evidence="14 22" id="KW-0472">Membrane</keyword>
<dbReference type="InterPro" id="IPR031553">
    <property type="entry name" value="tRNA-synt_2_TM"/>
</dbReference>
<evidence type="ECO:0000256" key="20">
    <source>
        <dbReference type="ARBA" id="ARBA00048573"/>
    </source>
</evidence>
<evidence type="ECO:0000256" key="15">
    <source>
        <dbReference type="ARBA" id="ARBA00023146"/>
    </source>
</evidence>
<evidence type="ECO:0000256" key="8">
    <source>
        <dbReference type="ARBA" id="ARBA00022723"/>
    </source>
</evidence>
<dbReference type="PROSITE" id="PS50862">
    <property type="entry name" value="AA_TRNA_LIGASE_II"/>
    <property type="match status" value="1"/>
</dbReference>
<feature type="transmembrane region" description="Helical" evidence="22">
    <location>
        <begin position="128"/>
        <end position="153"/>
    </location>
</feature>
<dbReference type="GO" id="GO:0005829">
    <property type="term" value="C:cytosol"/>
    <property type="evidence" value="ECO:0007669"/>
    <property type="project" value="TreeGrafter"/>
</dbReference>
<accession>H5TQW9</accession>
<dbReference type="GO" id="GO:0005886">
    <property type="term" value="C:plasma membrane"/>
    <property type="evidence" value="ECO:0007669"/>
    <property type="project" value="UniProtKB-SubCell"/>
</dbReference>
<evidence type="ECO:0000256" key="1">
    <source>
        <dbReference type="ARBA" id="ARBA00004651"/>
    </source>
</evidence>
<comment type="caution">
    <text evidence="24">The sequence shown here is derived from an EMBL/GenBank/DDBJ whole genome shotgun (WGS) entry which is preliminary data.</text>
</comment>
<evidence type="ECO:0000256" key="10">
    <source>
        <dbReference type="ARBA" id="ARBA00022840"/>
    </source>
</evidence>
<protein>
    <recommendedName>
        <fullName evidence="21">Lysine--tRNA ligase</fullName>
        <ecNumber evidence="21">6.1.1.6</ecNumber>
    </recommendedName>
    <alternativeName>
        <fullName evidence="21">Lysyl-tRNA synthetase</fullName>
        <shortName evidence="21">LysRS</shortName>
    </alternativeName>
</protein>
<evidence type="ECO:0000256" key="21">
    <source>
        <dbReference type="HAMAP-Rule" id="MF_00252"/>
    </source>
</evidence>
<evidence type="ECO:0000256" key="18">
    <source>
        <dbReference type="ARBA" id="ARBA00024681"/>
    </source>
</evidence>
<proteinExistence type="inferred from homology"/>
<keyword evidence="8 21" id="KW-0479">Metal-binding</keyword>
<dbReference type="Pfam" id="PF09924">
    <property type="entry name" value="LPG_synthase_C"/>
    <property type="match status" value="1"/>
</dbReference>
<dbReference type="InterPro" id="IPR004364">
    <property type="entry name" value="Aa-tRNA-synt_II"/>
</dbReference>
<dbReference type="Pfam" id="PF01336">
    <property type="entry name" value="tRNA_anti-codon"/>
    <property type="match status" value="1"/>
</dbReference>
<dbReference type="GO" id="GO:0005524">
    <property type="term" value="F:ATP binding"/>
    <property type="evidence" value="ECO:0007669"/>
    <property type="project" value="UniProtKB-UniRule"/>
</dbReference>
<dbReference type="PRINTS" id="PR00982">
    <property type="entry name" value="TRNASYNTHLYS"/>
</dbReference>
<dbReference type="GO" id="GO:0006629">
    <property type="term" value="P:lipid metabolic process"/>
    <property type="evidence" value="ECO:0007669"/>
    <property type="project" value="UniProtKB-KW"/>
</dbReference>
<feature type="transmembrane region" description="Helical" evidence="22">
    <location>
        <begin position="32"/>
        <end position="54"/>
    </location>
</feature>